<organism evidence="3 4">
    <name type="scientific">Haliscomenobacter hydrossis (strain ATCC 27775 / DSM 1100 / LMG 10767 / O)</name>
    <dbReference type="NCBI Taxonomy" id="760192"/>
    <lineage>
        <taxon>Bacteria</taxon>
        <taxon>Pseudomonadati</taxon>
        <taxon>Bacteroidota</taxon>
        <taxon>Saprospiria</taxon>
        <taxon>Saprospirales</taxon>
        <taxon>Haliscomenobacteraceae</taxon>
        <taxon>Haliscomenobacter</taxon>
    </lineage>
</organism>
<keyword evidence="4" id="KW-1185">Reference proteome</keyword>
<dbReference type="RefSeq" id="WP_013763881.1">
    <property type="nucleotide sequence ID" value="NC_015510.1"/>
</dbReference>
<proteinExistence type="predicted"/>
<dbReference type="eggNOG" id="COG2133">
    <property type="taxonomic scope" value="Bacteria"/>
</dbReference>
<protein>
    <recommendedName>
        <fullName evidence="2">3-keto-alpha-glucoside-1,2-lyase/3-keto-2-hydroxy-glucal hydratase domain-containing protein</fullName>
    </recommendedName>
</protein>
<dbReference type="STRING" id="760192.Halhy_1433"/>
<dbReference type="AlphaFoldDB" id="F4KXB9"/>
<gene>
    <name evidence="3" type="ordered locus">Halhy_1433</name>
</gene>
<dbReference type="Gene3D" id="2.60.120.560">
    <property type="entry name" value="Exo-inulinase, domain 1"/>
    <property type="match status" value="1"/>
</dbReference>
<dbReference type="Proteomes" id="UP000008461">
    <property type="component" value="Chromosome"/>
</dbReference>
<reference key="2">
    <citation type="submission" date="2011-04" db="EMBL/GenBank/DDBJ databases">
        <title>Complete sequence of chromosome of Haliscomenobacter hydrossis DSM 1100.</title>
        <authorList>
            <consortium name="US DOE Joint Genome Institute (JGI-PGF)"/>
            <person name="Lucas S."/>
            <person name="Han J."/>
            <person name="Lapidus A."/>
            <person name="Bruce D."/>
            <person name="Goodwin L."/>
            <person name="Pitluck S."/>
            <person name="Peters L."/>
            <person name="Kyrpides N."/>
            <person name="Mavromatis K."/>
            <person name="Ivanova N."/>
            <person name="Ovchinnikova G."/>
            <person name="Pagani I."/>
            <person name="Daligault H."/>
            <person name="Detter J.C."/>
            <person name="Han C."/>
            <person name="Land M."/>
            <person name="Hauser L."/>
            <person name="Markowitz V."/>
            <person name="Cheng J.-F."/>
            <person name="Hugenholtz P."/>
            <person name="Woyke T."/>
            <person name="Wu D."/>
            <person name="Verbarg S."/>
            <person name="Frueling A."/>
            <person name="Brambilla E."/>
            <person name="Klenk H.-P."/>
            <person name="Eisen J.A."/>
        </authorList>
    </citation>
    <scope>NUCLEOTIDE SEQUENCE</scope>
    <source>
        <strain>DSM 1100</strain>
    </source>
</reference>
<evidence type="ECO:0000256" key="1">
    <source>
        <dbReference type="SAM" id="SignalP"/>
    </source>
</evidence>
<dbReference type="PANTHER" id="PTHR33546:SF1">
    <property type="entry name" value="LARGE, MULTIFUNCTIONAL SECRETED PROTEIN"/>
    <property type="match status" value="1"/>
</dbReference>
<dbReference type="OrthoDB" id="176168at2"/>
<dbReference type="HOGENOM" id="CLU_067540_0_0_10"/>
<dbReference type="GO" id="GO:0016787">
    <property type="term" value="F:hydrolase activity"/>
    <property type="evidence" value="ECO:0007669"/>
    <property type="project" value="InterPro"/>
</dbReference>
<feature type="signal peptide" evidence="1">
    <location>
        <begin position="1"/>
        <end position="20"/>
    </location>
</feature>
<evidence type="ECO:0000313" key="4">
    <source>
        <dbReference type="Proteomes" id="UP000008461"/>
    </source>
</evidence>
<accession>F4KXB9</accession>
<dbReference type="PANTHER" id="PTHR33546">
    <property type="entry name" value="LARGE, MULTIFUNCTIONAL SECRETED PROTEIN-RELATED"/>
    <property type="match status" value="1"/>
</dbReference>
<evidence type="ECO:0000259" key="2">
    <source>
        <dbReference type="Pfam" id="PF06439"/>
    </source>
</evidence>
<name>F4KXB9_HALH1</name>
<evidence type="ECO:0000313" key="3">
    <source>
        <dbReference type="EMBL" id="AEE49327.1"/>
    </source>
</evidence>
<dbReference type="EMBL" id="CP002691">
    <property type="protein sequence ID" value="AEE49327.1"/>
    <property type="molecule type" value="Genomic_DNA"/>
</dbReference>
<feature type="domain" description="3-keto-alpha-glucoside-1,2-lyase/3-keto-2-hydroxy-glucal hydratase" evidence="2">
    <location>
        <begin position="51"/>
        <end position="243"/>
    </location>
</feature>
<sequence>MTRFFSTLVCFLGLGAAAFAQETMKPEATEIWEPEPRVVTPVVMGKAPSDAIVLFDGKNADEWVAAKDGKAVGWKVEGNAITAVKGAGDIRTKREFGDIQLHIEFRTPAVVDGTGQGRGNSGIFLQGIYELQVLDSYNNRTYSNGQAGSIYKQTMPLVNACLPPGEWQMYDIIYTAPHFNKDGIKVVPAYITVFHNGVLIQNHTEIRGTTPYIGLPKNPAHGKGPLQLQDHSNPTSYRNIWVREL</sequence>
<dbReference type="Pfam" id="PF06439">
    <property type="entry name" value="3keto-disac_hyd"/>
    <property type="match status" value="1"/>
</dbReference>
<keyword evidence="1" id="KW-0732">Signal</keyword>
<reference evidence="3 4" key="1">
    <citation type="journal article" date="2011" name="Stand. Genomic Sci.">
        <title>Complete genome sequence of Haliscomenobacter hydrossis type strain (O).</title>
        <authorList>
            <consortium name="US DOE Joint Genome Institute (JGI-PGF)"/>
            <person name="Daligault H."/>
            <person name="Lapidus A."/>
            <person name="Zeytun A."/>
            <person name="Nolan M."/>
            <person name="Lucas S."/>
            <person name="Del Rio T.G."/>
            <person name="Tice H."/>
            <person name="Cheng J.F."/>
            <person name="Tapia R."/>
            <person name="Han C."/>
            <person name="Goodwin L."/>
            <person name="Pitluck S."/>
            <person name="Liolios K."/>
            <person name="Pagani I."/>
            <person name="Ivanova N."/>
            <person name="Huntemann M."/>
            <person name="Mavromatis K."/>
            <person name="Mikhailova N."/>
            <person name="Pati A."/>
            <person name="Chen A."/>
            <person name="Palaniappan K."/>
            <person name="Land M."/>
            <person name="Hauser L."/>
            <person name="Brambilla E.M."/>
            <person name="Rohde M."/>
            <person name="Verbarg S."/>
            <person name="Goker M."/>
            <person name="Bristow J."/>
            <person name="Eisen J.A."/>
            <person name="Markowitz V."/>
            <person name="Hugenholtz P."/>
            <person name="Kyrpides N.C."/>
            <person name="Klenk H.P."/>
            <person name="Woyke T."/>
        </authorList>
    </citation>
    <scope>NUCLEOTIDE SEQUENCE [LARGE SCALE GENOMIC DNA]</scope>
    <source>
        <strain evidence="4">ATCC 27775 / DSM 1100 / LMG 10767 / O</strain>
    </source>
</reference>
<dbReference type="InterPro" id="IPR010496">
    <property type="entry name" value="AL/BT2_dom"/>
</dbReference>
<feature type="chain" id="PRO_5003316200" description="3-keto-alpha-glucoside-1,2-lyase/3-keto-2-hydroxy-glucal hydratase domain-containing protein" evidence="1">
    <location>
        <begin position="21"/>
        <end position="245"/>
    </location>
</feature>
<dbReference type="KEGG" id="hhy:Halhy_1433"/>